<dbReference type="EMBL" id="CM001881">
    <property type="protein sequence ID" value="EOY24536.1"/>
    <property type="molecule type" value="Genomic_DNA"/>
</dbReference>
<dbReference type="Proteomes" id="UP000026915">
    <property type="component" value="Chromosome 3"/>
</dbReference>
<gene>
    <name evidence="1" type="ORF">TCM_016113</name>
</gene>
<dbReference type="HOGENOM" id="CLU_2188750_0_0_1"/>
<dbReference type="InParanoid" id="A0A061G4N8"/>
<evidence type="ECO:0000313" key="2">
    <source>
        <dbReference type="Proteomes" id="UP000026915"/>
    </source>
</evidence>
<organism evidence="1 2">
    <name type="scientific">Theobroma cacao</name>
    <name type="common">Cacao</name>
    <name type="synonym">Cocoa</name>
    <dbReference type="NCBI Taxonomy" id="3641"/>
    <lineage>
        <taxon>Eukaryota</taxon>
        <taxon>Viridiplantae</taxon>
        <taxon>Streptophyta</taxon>
        <taxon>Embryophyta</taxon>
        <taxon>Tracheophyta</taxon>
        <taxon>Spermatophyta</taxon>
        <taxon>Magnoliopsida</taxon>
        <taxon>eudicotyledons</taxon>
        <taxon>Gunneridae</taxon>
        <taxon>Pentapetalae</taxon>
        <taxon>rosids</taxon>
        <taxon>malvids</taxon>
        <taxon>Malvales</taxon>
        <taxon>Malvaceae</taxon>
        <taxon>Byttnerioideae</taxon>
        <taxon>Theobroma</taxon>
    </lineage>
</organism>
<evidence type="ECO:0000313" key="1">
    <source>
        <dbReference type="EMBL" id="EOY24536.1"/>
    </source>
</evidence>
<sequence length="109" mass="12698">MLETQKIESTRLALLNQIQRRSAPLLPIAKLVVCTRKNLEYQRQNITIMAEQQHFSLSFSHKHSTSSQILHTFAHKKQQSYPLLTHSLLNEPKTRKSEPKISPFSSFWV</sequence>
<accession>A0A061G4N8</accession>
<proteinExistence type="predicted"/>
<name>A0A061G4N8_THECC</name>
<reference evidence="1 2" key="1">
    <citation type="journal article" date="2013" name="Genome Biol.">
        <title>The genome sequence of the most widely cultivated cacao type and its use to identify candidate genes regulating pod color.</title>
        <authorList>
            <person name="Motamayor J.C."/>
            <person name="Mockaitis K."/>
            <person name="Schmutz J."/>
            <person name="Haiminen N."/>
            <person name="Iii D.L."/>
            <person name="Cornejo O."/>
            <person name="Findley S.D."/>
            <person name="Zheng P."/>
            <person name="Utro F."/>
            <person name="Royaert S."/>
            <person name="Saski C."/>
            <person name="Jenkins J."/>
            <person name="Podicheti R."/>
            <person name="Zhao M."/>
            <person name="Scheffler B.E."/>
            <person name="Stack J.C."/>
            <person name="Feltus F.A."/>
            <person name="Mustiga G.M."/>
            <person name="Amores F."/>
            <person name="Phillips W."/>
            <person name="Marelli J.P."/>
            <person name="May G.D."/>
            <person name="Shapiro H."/>
            <person name="Ma J."/>
            <person name="Bustamante C.D."/>
            <person name="Schnell R.J."/>
            <person name="Main D."/>
            <person name="Gilbert D."/>
            <person name="Parida L."/>
            <person name="Kuhn D.N."/>
        </authorList>
    </citation>
    <scope>NUCLEOTIDE SEQUENCE [LARGE SCALE GENOMIC DNA]</scope>
    <source>
        <strain evidence="2">cv. Matina 1-6</strain>
    </source>
</reference>
<protein>
    <submittedName>
        <fullName evidence="1">Uncharacterized protein</fullName>
    </submittedName>
</protein>
<dbReference type="Gramene" id="EOY24536">
    <property type="protein sequence ID" value="EOY24536"/>
    <property type="gene ID" value="TCM_016113"/>
</dbReference>
<dbReference type="AlphaFoldDB" id="A0A061G4N8"/>
<keyword evidence="2" id="KW-1185">Reference proteome</keyword>